<sequence>MTVRPRTPLPPWLEHALRTRREPVPWGAVVRGACAAGPLLAAALAAGRPSAGVAAALGAMFAGINDRPGGRRASVHRLGTPAVAGAAGLAAGTVAGDGLAAVALTLMFALLGLVAGAVSAVGPVASAAGTQFLVMCAVGAGAPLSAPAWQRALCYLLGAGWLLALRLAARPAGRGGALRAPRAAAAERSAVAAVYEGIAALLEATGTPHATARRTALTAALDDAQDALAGPWLRSHAGSAAERRLRARYDAALPLAEAATALAWAGGAPPARAVRALRGLAAAVREGGHPGPLPAPERVTPELRRLDEALLQAALTFDRGAGGRRTHTRRRGPAAVARTALGAGGREYGLRVALCFGAGAAVAQVLHHVHWYWLPATAVFLVKPDLGPLVSRVLCRAAGTVLGAALFAGAAALLPAPGGEVTLVVVSAALVPFATRHFAAQTAVVTVLVLSLMVVGGEPPAAAARIAETLLACGIVLLVGHLPLPGGAGGRVRSQLADATRAAEAYLAHVLDTPGTPRTPDHRAVGRTLRREAYRTLAQARAAASLAAAELPLPSHTRSTAGAGRAAVLLEELVDTVTACAVQLDDTGRLTTRHTRRLTALLEELAATHRPAPRPALLRTG</sequence>
<evidence type="ECO:0000256" key="6">
    <source>
        <dbReference type="ARBA" id="ARBA00043993"/>
    </source>
</evidence>
<evidence type="ECO:0000256" key="2">
    <source>
        <dbReference type="ARBA" id="ARBA00022475"/>
    </source>
</evidence>
<keyword evidence="3 7" id="KW-0812">Transmembrane</keyword>
<dbReference type="Pfam" id="PF13515">
    <property type="entry name" value="FUSC_2"/>
    <property type="match status" value="1"/>
</dbReference>
<evidence type="ECO:0000256" key="1">
    <source>
        <dbReference type="ARBA" id="ARBA00004651"/>
    </source>
</evidence>
<evidence type="ECO:0000313" key="9">
    <source>
        <dbReference type="EMBL" id="MEU9579772.1"/>
    </source>
</evidence>
<dbReference type="EMBL" id="JBEZNA010000055">
    <property type="protein sequence ID" value="MEU9579772.1"/>
    <property type="molecule type" value="Genomic_DNA"/>
</dbReference>
<feature type="domain" description="Integral membrane bound transporter" evidence="8">
    <location>
        <begin position="360"/>
        <end position="479"/>
    </location>
</feature>
<protein>
    <submittedName>
        <fullName evidence="9">FUSC family protein</fullName>
    </submittedName>
</protein>
<comment type="caution">
    <text evidence="9">The sequence shown here is derived from an EMBL/GenBank/DDBJ whole genome shotgun (WGS) entry which is preliminary data.</text>
</comment>
<dbReference type="InterPro" id="IPR049453">
    <property type="entry name" value="Memb_transporter_dom"/>
</dbReference>
<name>A0ABV3EU70_9ACTN</name>
<evidence type="ECO:0000256" key="3">
    <source>
        <dbReference type="ARBA" id="ARBA00022692"/>
    </source>
</evidence>
<comment type="similarity">
    <text evidence="6">Belongs to the YccS/YhfK family.</text>
</comment>
<dbReference type="PANTHER" id="PTHR30509">
    <property type="entry name" value="P-HYDROXYBENZOIC ACID EFFLUX PUMP SUBUNIT-RELATED"/>
    <property type="match status" value="1"/>
</dbReference>
<feature type="transmembrane region" description="Helical" evidence="7">
    <location>
        <begin position="124"/>
        <end position="142"/>
    </location>
</feature>
<reference evidence="9 10" key="1">
    <citation type="submission" date="2024-06" db="EMBL/GenBank/DDBJ databases">
        <title>The Natural Products Discovery Center: Release of the First 8490 Sequenced Strains for Exploring Actinobacteria Biosynthetic Diversity.</title>
        <authorList>
            <person name="Kalkreuter E."/>
            <person name="Kautsar S.A."/>
            <person name="Yang D."/>
            <person name="Bader C.D."/>
            <person name="Teijaro C.N."/>
            <person name="Fluegel L."/>
            <person name="Davis C.M."/>
            <person name="Simpson J.R."/>
            <person name="Lauterbach L."/>
            <person name="Steele A.D."/>
            <person name="Gui C."/>
            <person name="Meng S."/>
            <person name="Li G."/>
            <person name="Viehrig K."/>
            <person name="Ye F."/>
            <person name="Su P."/>
            <person name="Kiefer A.F."/>
            <person name="Nichols A."/>
            <person name="Cepeda A.J."/>
            <person name="Yan W."/>
            <person name="Fan B."/>
            <person name="Jiang Y."/>
            <person name="Adhikari A."/>
            <person name="Zheng C.-J."/>
            <person name="Schuster L."/>
            <person name="Cowan T.M."/>
            <person name="Smanski M.J."/>
            <person name="Chevrette M.G."/>
            <person name="De Carvalho L.P.S."/>
            <person name="Shen B."/>
        </authorList>
    </citation>
    <scope>NUCLEOTIDE SEQUENCE [LARGE SCALE GENOMIC DNA]</scope>
    <source>
        <strain evidence="9 10">NPDC048117</strain>
    </source>
</reference>
<keyword evidence="4 7" id="KW-1133">Transmembrane helix</keyword>
<evidence type="ECO:0000256" key="7">
    <source>
        <dbReference type="SAM" id="Phobius"/>
    </source>
</evidence>
<keyword evidence="5 7" id="KW-0472">Membrane</keyword>
<keyword evidence="10" id="KW-1185">Reference proteome</keyword>
<dbReference type="Proteomes" id="UP001551584">
    <property type="component" value="Unassembled WGS sequence"/>
</dbReference>
<evidence type="ECO:0000313" key="10">
    <source>
        <dbReference type="Proteomes" id="UP001551584"/>
    </source>
</evidence>
<evidence type="ECO:0000256" key="5">
    <source>
        <dbReference type="ARBA" id="ARBA00023136"/>
    </source>
</evidence>
<feature type="transmembrane region" description="Helical" evidence="7">
    <location>
        <begin position="98"/>
        <end position="117"/>
    </location>
</feature>
<dbReference type="RefSeq" id="WP_280871070.1">
    <property type="nucleotide sequence ID" value="NZ_JBEZNA010000055.1"/>
</dbReference>
<gene>
    <name evidence="9" type="ORF">AB0D95_21280</name>
</gene>
<keyword evidence="2" id="KW-1003">Cell membrane</keyword>
<organism evidence="9 10">
    <name type="scientific">Streptomyces chilikensis</name>
    <dbReference type="NCBI Taxonomy" id="1194079"/>
    <lineage>
        <taxon>Bacteria</taxon>
        <taxon>Bacillati</taxon>
        <taxon>Actinomycetota</taxon>
        <taxon>Actinomycetes</taxon>
        <taxon>Kitasatosporales</taxon>
        <taxon>Streptomycetaceae</taxon>
        <taxon>Streptomyces</taxon>
    </lineage>
</organism>
<evidence type="ECO:0000259" key="8">
    <source>
        <dbReference type="Pfam" id="PF13515"/>
    </source>
</evidence>
<accession>A0ABV3EU70</accession>
<proteinExistence type="inferred from homology"/>
<evidence type="ECO:0000256" key="4">
    <source>
        <dbReference type="ARBA" id="ARBA00022989"/>
    </source>
</evidence>
<comment type="subcellular location">
    <subcellularLocation>
        <location evidence="1">Cell membrane</location>
        <topology evidence="1">Multi-pass membrane protein</topology>
    </subcellularLocation>
</comment>
<dbReference type="PANTHER" id="PTHR30509:SF9">
    <property type="entry name" value="MULTIDRUG RESISTANCE PROTEIN MDTO"/>
    <property type="match status" value="1"/>
</dbReference>